<dbReference type="FunFam" id="3.10.310.40:FF:000001">
    <property type="entry name" value="Alanine--tRNA ligase"/>
    <property type="match status" value="1"/>
</dbReference>
<dbReference type="EC" id="6.1.1.7" evidence="14"/>
<dbReference type="Gene3D" id="2.40.30.130">
    <property type="match status" value="1"/>
</dbReference>
<dbReference type="NCBIfam" id="TIGR00344">
    <property type="entry name" value="alaS"/>
    <property type="match status" value="1"/>
</dbReference>
<dbReference type="InterPro" id="IPR002318">
    <property type="entry name" value="Ala-tRNA-lgiase_IIc"/>
</dbReference>
<evidence type="ECO:0000256" key="8">
    <source>
        <dbReference type="ARBA" id="ARBA00022840"/>
    </source>
</evidence>
<comment type="domain">
    <text evidence="14">Consists of three domains; the N-terminal catalytic domain, the editing domain and the C-terminal C-Ala domain. The editing domain removes incorrectly charged amino acids, while the C-Ala domain, along with tRNA(Ala), serves as a bridge to cooperatively bring together the editing and aminoacylation centers thus stimulating deacylation of misacylated tRNAs.</text>
</comment>
<keyword evidence="9 14" id="KW-0694">RNA-binding</keyword>
<feature type="coiled-coil region" evidence="15">
    <location>
        <begin position="419"/>
        <end position="446"/>
    </location>
</feature>
<dbReference type="GO" id="GO:0016740">
    <property type="term" value="F:transferase activity"/>
    <property type="evidence" value="ECO:0007669"/>
    <property type="project" value="UniProtKB-ARBA"/>
</dbReference>
<dbReference type="GO" id="GO:0140096">
    <property type="term" value="F:catalytic activity, acting on a protein"/>
    <property type="evidence" value="ECO:0007669"/>
    <property type="project" value="UniProtKB-ARBA"/>
</dbReference>
<evidence type="ECO:0000256" key="12">
    <source>
        <dbReference type="ARBA" id="ARBA00024779"/>
    </source>
</evidence>
<dbReference type="GO" id="GO:0000049">
    <property type="term" value="F:tRNA binding"/>
    <property type="evidence" value="ECO:0007669"/>
    <property type="project" value="UniProtKB-KW"/>
</dbReference>
<comment type="function">
    <text evidence="12 14">Catalyzes the attachment of alanine to tRNA(Ala) in a two-step reaction: alanine is first activated by ATP to form Ala-AMP and then transferred to the acceptor end of tRNA(Ala). Also edits incorrectly charged Ser-tRNA(Ala) and Gly-tRNA(Ala) via its editing domain.</text>
</comment>
<feature type="domain" description="Alanyl-transfer RNA synthetases family profile" evidence="16">
    <location>
        <begin position="4"/>
        <end position="711"/>
    </location>
</feature>
<dbReference type="Gene3D" id="3.10.310.40">
    <property type="match status" value="1"/>
</dbReference>
<dbReference type="RefSeq" id="WP_134338354.1">
    <property type="nucleotide sequence ID" value="NZ_SOPW01000001.1"/>
</dbReference>
<dbReference type="PRINTS" id="PR00980">
    <property type="entry name" value="TRNASYNTHALA"/>
</dbReference>
<dbReference type="SUPFAM" id="SSF55681">
    <property type="entry name" value="Class II aaRS and biotin synthetases"/>
    <property type="match status" value="1"/>
</dbReference>
<dbReference type="Pfam" id="PF07973">
    <property type="entry name" value="tRNA_SAD"/>
    <property type="match status" value="1"/>
</dbReference>
<dbReference type="AlphaFoldDB" id="A0A4Y8IV03"/>
<dbReference type="Gene3D" id="3.30.54.20">
    <property type="match status" value="1"/>
</dbReference>
<dbReference type="SMART" id="SM00863">
    <property type="entry name" value="tRNA_SAD"/>
    <property type="match status" value="1"/>
</dbReference>
<dbReference type="FunFam" id="3.30.980.10:FF:000004">
    <property type="entry name" value="Alanine--tRNA ligase, cytoplasmic"/>
    <property type="match status" value="1"/>
</dbReference>
<comment type="catalytic activity">
    <reaction evidence="13 14">
        <text>tRNA(Ala) + L-alanine + ATP = L-alanyl-tRNA(Ala) + AMP + diphosphate</text>
        <dbReference type="Rhea" id="RHEA:12540"/>
        <dbReference type="Rhea" id="RHEA-COMP:9657"/>
        <dbReference type="Rhea" id="RHEA-COMP:9923"/>
        <dbReference type="ChEBI" id="CHEBI:30616"/>
        <dbReference type="ChEBI" id="CHEBI:33019"/>
        <dbReference type="ChEBI" id="CHEBI:57972"/>
        <dbReference type="ChEBI" id="CHEBI:78442"/>
        <dbReference type="ChEBI" id="CHEBI:78497"/>
        <dbReference type="ChEBI" id="CHEBI:456215"/>
        <dbReference type="EC" id="6.1.1.7"/>
    </reaction>
</comment>
<feature type="binding site" evidence="14">
    <location>
        <position position="668"/>
    </location>
    <ligand>
        <name>Zn(2+)</name>
        <dbReference type="ChEBI" id="CHEBI:29105"/>
    </ligand>
</feature>
<dbReference type="InterPro" id="IPR045864">
    <property type="entry name" value="aa-tRNA-synth_II/BPL/LPL"/>
</dbReference>
<keyword evidence="3 14" id="KW-0820">tRNA-binding</keyword>
<keyword evidence="15" id="KW-0175">Coiled coil</keyword>
<evidence type="ECO:0000256" key="1">
    <source>
        <dbReference type="ARBA" id="ARBA00008226"/>
    </source>
</evidence>
<evidence type="ECO:0000256" key="11">
    <source>
        <dbReference type="ARBA" id="ARBA00023146"/>
    </source>
</evidence>
<dbReference type="InterPro" id="IPR050058">
    <property type="entry name" value="Ala-tRNA_ligase"/>
</dbReference>
<sequence length="881" mass="99425">MKPLNSAEVRQMFLDFFKEKGHSVEPSRSLVPQDDPTLLWINSGVATLKKYFDGRVIPDNPRIANAQKSIRTNDIENVGFTARHHTFFEMLGNFSIGDYFKEEAIKWAWEFLTSKDWVGFDPEKLSVTVHPEDEEAFAIWRDQVGMPVERIIRIEENFWDIGEGPSGPNTEIFYDRGEKYGNDPKDPELYPGGENERYLEIWNLVFSQFNHNPDDTYTPLPKKNIDTGMGLERILSVIQDTPTNFETDLFMPIIKQTEEVSGEKYGSSKEKDTAFKVVADHVRTVAFAIGDGALPSNEGRGYVLRRLLRRAVRFAKELNINEPFMYRLVDQVAEIMNDFYIEVDDKKDFIKNVIKTEEERFHETLQEGLAILEKVMKQEKDKGSQTFPGHEVFTLYDTYGFPKELTEEYIQAEGFTIDEAGFEAEMKKQRDRAREARQKVDSMQVQSEVLQNIHHESEFVGYDQLNVESNIEVLVFDQQMVEELNVGDTGYLILKETPFYAESGGQIADKGLIETETGRAQVIDVQKAPNGQNLHQIEVEDGSIYVQQPVKASVYRQFRKQVIKNHTATHLLHQALKDVLGEHVNQAGSLVAPDRLRFDFSHFSAVNQEELKQIEEIVNQKIWNSTEVDIAHRSLDEAKQMGAMALFDAKYSDVVRVVSIGDYSIELCGGCHVNNTAEIGLFKIVTEAGIGAGTRRIEARTGQGAYQFYEQREKLLEEAANLLKTKTEQIPSRIESLFNDMKELEKEKESLTAKIANFESANITDQVEQIDGIPLLAAKVNVSDMNALRGMVDDLKNKLGSIVILLAMEKDGKVQLASGVTKDLIDQGLHAGQLIKEAATRCGGGGGGRPDMAQAGGKQPENIDQALEAAKDYVQTVLTSS</sequence>
<dbReference type="Gene3D" id="3.30.930.10">
    <property type="entry name" value="Bira Bifunctional Protein, Domain 2"/>
    <property type="match status" value="1"/>
</dbReference>
<dbReference type="Gene3D" id="3.30.980.10">
    <property type="entry name" value="Threonyl-trna Synthetase, Chain A, domain 2"/>
    <property type="match status" value="1"/>
</dbReference>
<dbReference type="GO" id="GO:0006419">
    <property type="term" value="P:alanyl-tRNA aminoacylation"/>
    <property type="evidence" value="ECO:0007669"/>
    <property type="project" value="UniProtKB-UniRule"/>
</dbReference>
<evidence type="ECO:0000313" key="17">
    <source>
        <dbReference type="EMBL" id="TFB24893.1"/>
    </source>
</evidence>
<dbReference type="GO" id="GO:0002161">
    <property type="term" value="F:aminoacyl-tRNA deacylase activity"/>
    <property type="evidence" value="ECO:0007669"/>
    <property type="project" value="TreeGrafter"/>
</dbReference>
<evidence type="ECO:0000256" key="9">
    <source>
        <dbReference type="ARBA" id="ARBA00022884"/>
    </source>
</evidence>
<protein>
    <recommendedName>
        <fullName evidence="14">Alanine--tRNA ligase</fullName>
        <ecNumber evidence="14">6.1.1.7</ecNumber>
    </recommendedName>
    <alternativeName>
        <fullName evidence="14">Alanyl-tRNA synthetase</fullName>
        <shortName evidence="14">AlaRS</shortName>
    </alternativeName>
</protein>
<comment type="cofactor">
    <cofactor evidence="14">
        <name>Zn(2+)</name>
        <dbReference type="ChEBI" id="CHEBI:29105"/>
    </cofactor>
    <text evidence="14">Binds 1 zinc ion per subunit.</text>
</comment>
<dbReference type="InterPro" id="IPR018162">
    <property type="entry name" value="Ala-tRNA-ligase_IIc_anticod-bd"/>
</dbReference>
<reference evidence="17 18" key="1">
    <citation type="submission" date="2019-03" db="EMBL/GenBank/DDBJ databases">
        <authorList>
            <person name="He R.-H."/>
        </authorList>
    </citation>
    <scope>NUCLEOTIDE SEQUENCE [LARGE SCALE GENOMIC DNA]</scope>
    <source>
        <strain evidence="18">SH 714</strain>
    </source>
</reference>
<name>A0A4Y8IV03_9BACI</name>
<evidence type="ECO:0000259" key="16">
    <source>
        <dbReference type="PROSITE" id="PS50860"/>
    </source>
</evidence>
<evidence type="ECO:0000256" key="3">
    <source>
        <dbReference type="ARBA" id="ARBA00022555"/>
    </source>
</evidence>
<dbReference type="PANTHER" id="PTHR11777">
    <property type="entry name" value="ALANYL-TRNA SYNTHETASE"/>
    <property type="match status" value="1"/>
</dbReference>
<comment type="similarity">
    <text evidence="1 14">Belongs to the class-II aminoacyl-tRNA synthetase family.</text>
</comment>
<gene>
    <name evidence="14 17" type="primary">alaS</name>
    <name evidence="17" type="ORF">E3U55_00435</name>
</gene>
<dbReference type="GO" id="GO:0005524">
    <property type="term" value="F:ATP binding"/>
    <property type="evidence" value="ECO:0007669"/>
    <property type="project" value="UniProtKB-UniRule"/>
</dbReference>
<dbReference type="InterPro" id="IPR003156">
    <property type="entry name" value="DHHA1_dom"/>
</dbReference>
<dbReference type="GO" id="GO:0005829">
    <property type="term" value="C:cytosol"/>
    <property type="evidence" value="ECO:0007669"/>
    <property type="project" value="TreeGrafter"/>
</dbReference>
<feature type="binding site" evidence="14">
    <location>
        <position position="570"/>
    </location>
    <ligand>
        <name>Zn(2+)</name>
        <dbReference type="ChEBI" id="CHEBI:29105"/>
    </ligand>
</feature>
<keyword evidence="6 14" id="KW-0547">Nucleotide-binding</keyword>
<dbReference type="FunFam" id="3.30.930.10:FF:000046">
    <property type="entry name" value="Alanine--tRNA ligase"/>
    <property type="match status" value="1"/>
</dbReference>
<keyword evidence="2 14" id="KW-0963">Cytoplasm</keyword>
<keyword evidence="18" id="KW-1185">Reference proteome</keyword>
<dbReference type="Pfam" id="PF02272">
    <property type="entry name" value="DHHA1"/>
    <property type="match status" value="1"/>
</dbReference>
<evidence type="ECO:0000256" key="15">
    <source>
        <dbReference type="SAM" id="Coils"/>
    </source>
</evidence>
<dbReference type="InterPro" id="IPR018165">
    <property type="entry name" value="Ala-tRNA-synth_IIc_core"/>
</dbReference>
<dbReference type="InterPro" id="IPR009000">
    <property type="entry name" value="Transl_B-barrel_sf"/>
</dbReference>
<dbReference type="EMBL" id="SOPW01000001">
    <property type="protein sequence ID" value="TFB24893.1"/>
    <property type="molecule type" value="Genomic_DNA"/>
</dbReference>
<feature type="binding site" evidence="14">
    <location>
        <position position="566"/>
    </location>
    <ligand>
        <name>Zn(2+)</name>
        <dbReference type="ChEBI" id="CHEBI:29105"/>
    </ligand>
</feature>
<evidence type="ECO:0000313" key="18">
    <source>
        <dbReference type="Proteomes" id="UP000297975"/>
    </source>
</evidence>
<comment type="subcellular location">
    <subcellularLocation>
        <location evidence="14">Cytoplasm</location>
    </subcellularLocation>
</comment>
<evidence type="ECO:0000256" key="14">
    <source>
        <dbReference type="HAMAP-Rule" id="MF_00036"/>
    </source>
</evidence>
<organism evidence="17 18">
    <name type="scientific">Filobacillus milosensis</name>
    <dbReference type="NCBI Taxonomy" id="94137"/>
    <lineage>
        <taxon>Bacteria</taxon>
        <taxon>Bacillati</taxon>
        <taxon>Bacillota</taxon>
        <taxon>Bacilli</taxon>
        <taxon>Bacillales</taxon>
        <taxon>Bacillaceae</taxon>
        <taxon>Filobacillus</taxon>
    </lineage>
</organism>
<keyword evidence="5 14" id="KW-0479">Metal-binding</keyword>
<evidence type="ECO:0000256" key="6">
    <source>
        <dbReference type="ARBA" id="ARBA00022741"/>
    </source>
</evidence>
<accession>A0A4Y8IV03</accession>
<dbReference type="FunFam" id="3.30.54.20:FF:000001">
    <property type="entry name" value="Alanine--tRNA ligase"/>
    <property type="match status" value="1"/>
</dbReference>
<dbReference type="Pfam" id="PF01411">
    <property type="entry name" value="tRNA-synt_2c"/>
    <property type="match status" value="1"/>
</dbReference>
<feature type="coiled-coil region" evidence="15">
    <location>
        <begin position="706"/>
        <end position="761"/>
    </location>
</feature>
<dbReference type="PANTHER" id="PTHR11777:SF9">
    <property type="entry name" value="ALANINE--TRNA LIGASE, CYTOPLASMIC"/>
    <property type="match status" value="1"/>
</dbReference>
<keyword evidence="7 14" id="KW-0862">Zinc</keyword>
<dbReference type="InterPro" id="IPR012947">
    <property type="entry name" value="tRNA_SAD"/>
</dbReference>
<dbReference type="CDD" id="cd00673">
    <property type="entry name" value="AlaRS_core"/>
    <property type="match status" value="1"/>
</dbReference>
<proteinExistence type="inferred from homology"/>
<evidence type="ECO:0000256" key="2">
    <source>
        <dbReference type="ARBA" id="ARBA00022490"/>
    </source>
</evidence>
<evidence type="ECO:0000256" key="4">
    <source>
        <dbReference type="ARBA" id="ARBA00022598"/>
    </source>
</evidence>
<dbReference type="InterPro" id="IPR023033">
    <property type="entry name" value="Ala_tRNA_ligase_euk/bac"/>
</dbReference>
<feature type="binding site" evidence="14">
    <location>
        <position position="672"/>
    </location>
    <ligand>
        <name>Zn(2+)</name>
        <dbReference type="ChEBI" id="CHEBI:29105"/>
    </ligand>
</feature>
<dbReference type="FunFam" id="2.40.30.130:FF:000001">
    <property type="entry name" value="Alanine--tRNA ligase"/>
    <property type="match status" value="1"/>
</dbReference>
<keyword evidence="8 14" id="KW-0067">ATP-binding</keyword>
<evidence type="ECO:0000256" key="7">
    <source>
        <dbReference type="ARBA" id="ARBA00022833"/>
    </source>
</evidence>
<dbReference type="SUPFAM" id="SSF50447">
    <property type="entry name" value="Translation proteins"/>
    <property type="match status" value="1"/>
</dbReference>
<dbReference type="SUPFAM" id="SSF55186">
    <property type="entry name" value="ThrRS/AlaRS common domain"/>
    <property type="match status" value="1"/>
</dbReference>
<dbReference type="Gene3D" id="6.10.250.550">
    <property type="match status" value="1"/>
</dbReference>
<evidence type="ECO:0000256" key="10">
    <source>
        <dbReference type="ARBA" id="ARBA00022917"/>
    </source>
</evidence>
<keyword evidence="4 14" id="KW-0436">Ligase</keyword>
<dbReference type="SUPFAM" id="SSF101353">
    <property type="entry name" value="Putative anticodon-binding domain of alanyl-tRNA synthetase (AlaRS)"/>
    <property type="match status" value="1"/>
</dbReference>
<keyword evidence="10 14" id="KW-0648">Protein biosynthesis</keyword>
<dbReference type="GO" id="GO:0008270">
    <property type="term" value="F:zinc ion binding"/>
    <property type="evidence" value="ECO:0007669"/>
    <property type="project" value="UniProtKB-UniRule"/>
</dbReference>
<dbReference type="OrthoDB" id="9803884at2"/>
<dbReference type="GO" id="GO:0004813">
    <property type="term" value="F:alanine-tRNA ligase activity"/>
    <property type="evidence" value="ECO:0007669"/>
    <property type="project" value="UniProtKB-UniRule"/>
</dbReference>
<dbReference type="HAMAP" id="MF_00036_B">
    <property type="entry name" value="Ala_tRNA_synth_B"/>
    <property type="match status" value="1"/>
</dbReference>
<keyword evidence="11 14" id="KW-0030">Aminoacyl-tRNA synthetase</keyword>
<dbReference type="PROSITE" id="PS50860">
    <property type="entry name" value="AA_TRNA_LIGASE_II_ALA"/>
    <property type="match status" value="1"/>
</dbReference>
<comment type="caution">
    <text evidence="17">The sequence shown here is derived from an EMBL/GenBank/DDBJ whole genome shotgun (WGS) entry which is preliminary data.</text>
</comment>
<dbReference type="InterPro" id="IPR018164">
    <property type="entry name" value="Ala-tRNA-synth_IIc_N"/>
</dbReference>
<evidence type="ECO:0000256" key="5">
    <source>
        <dbReference type="ARBA" id="ARBA00022723"/>
    </source>
</evidence>
<dbReference type="Proteomes" id="UP000297975">
    <property type="component" value="Unassembled WGS sequence"/>
</dbReference>
<evidence type="ECO:0000256" key="13">
    <source>
        <dbReference type="ARBA" id="ARBA00048300"/>
    </source>
</evidence>
<dbReference type="InterPro" id="IPR018163">
    <property type="entry name" value="Thr/Ala-tRNA-synth_IIc_edit"/>
</dbReference>